<evidence type="ECO:0000313" key="2">
    <source>
        <dbReference type="EMBL" id="MEE3850204.1"/>
    </source>
</evidence>
<dbReference type="InterPro" id="IPR028974">
    <property type="entry name" value="TSP_type-3_rpt"/>
</dbReference>
<name>A0ABU7MAS4_9ACTN</name>
<feature type="compositionally biased region" description="Polar residues" evidence="1">
    <location>
        <begin position="123"/>
        <end position="132"/>
    </location>
</feature>
<feature type="region of interest" description="Disordered" evidence="1">
    <location>
        <begin position="1"/>
        <end position="184"/>
    </location>
</feature>
<proteinExistence type="predicted"/>
<evidence type="ECO:0000256" key="1">
    <source>
        <dbReference type="SAM" id="MobiDB-lite"/>
    </source>
</evidence>
<keyword evidence="3" id="KW-1185">Reference proteome</keyword>
<reference evidence="2 3" key="1">
    <citation type="submission" date="2024-01" db="EMBL/GenBank/DDBJ databases">
        <title>Draft genome sequence of Gordonia sp. LSe1-13.</title>
        <authorList>
            <person name="Suphannarot A."/>
            <person name="Mingma R."/>
        </authorList>
    </citation>
    <scope>NUCLEOTIDE SEQUENCE [LARGE SCALE GENOMIC DNA]</scope>
    <source>
        <strain evidence="2 3">LSe1-13</strain>
    </source>
</reference>
<dbReference type="Proteomes" id="UP001347146">
    <property type="component" value="Unassembled WGS sequence"/>
</dbReference>
<feature type="compositionally biased region" description="Low complexity" evidence="1">
    <location>
        <begin position="153"/>
        <end position="164"/>
    </location>
</feature>
<feature type="compositionally biased region" description="Basic and acidic residues" evidence="1">
    <location>
        <begin position="172"/>
        <end position="184"/>
    </location>
</feature>
<organism evidence="2 3">
    <name type="scientific">Gordonia sesuvii</name>
    <dbReference type="NCBI Taxonomy" id="3116777"/>
    <lineage>
        <taxon>Bacteria</taxon>
        <taxon>Bacillati</taxon>
        <taxon>Actinomycetota</taxon>
        <taxon>Actinomycetes</taxon>
        <taxon>Mycobacteriales</taxon>
        <taxon>Gordoniaceae</taxon>
        <taxon>Gordonia</taxon>
    </lineage>
</organism>
<dbReference type="RefSeq" id="WP_330431880.1">
    <property type="nucleotide sequence ID" value="NZ_JAZDUF010000002.1"/>
</dbReference>
<sequence length="344" mass="34847">MSDPTSPDLTTEAVTDSDGDGQPDTVHMRDEHGNEYTGHVADDGSVTVEGGPDGPVTVSPDGTVTGPGATPESTPAPAPAPEDASATEDLTAAENPQIAPDRAYEPNADSTAAEGLPPAPAQAPNTDENTSDPADREPAAAPTGAVRPESTDPAAPGGSAAEGEVTIDSTVDVDRDGDADVARGDVDGTPITAYLDSEGNAILVEADTDHNGTFETAMYAGDNSTVIAEVDTDDDGIPDLAAQYTDDGDLYRVATLDAEGQVTSVSTDVNLDGTPDEVLIDTDNDGTLDSTVLDVDGDAIPDTVLTDHDGDGTTDEISYVYGGPDNLEAPGGPTDPGYADDASF</sequence>
<evidence type="ECO:0000313" key="3">
    <source>
        <dbReference type="Proteomes" id="UP001347146"/>
    </source>
</evidence>
<feature type="region of interest" description="Disordered" evidence="1">
    <location>
        <begin position="323"/>
        <end position="344"/>
    </location>
</feature>
<gene>
    <name evidence="2" type="ORF">VZC37_07650</name>
</gene>
<feature type="compositionally biased region" description="Polar residues" evidence="1">
    <location>
        <begin position="1"/>
        <end position="14"/>
    </location>
</feature>
<dbReference type="SUPFAM" id="SSF103647">
    <property type="entry name" value="TSP type-3 repeat"/>
    <property type="match status" value="1"/>
</dbReference>
<dbReference type="EMBL" id="JAZDUF010000002">
    <property type="protein sequence ID" value="MEE3850204.1"/>
    <property type="molecule type" value="Genomic_DNA"/>
</dbReference>
<comment type="caution">
    <text evidence="2">The sequence shown here is derived from an EMBL/GenBank/DDBJ whole genome shotgun (WGS) entry which is preliminary data.</text>
</comment>
<accession>A0ABU7MAS4</accession>
<protein>
    <submittedName>
        <fullName evidence="2">Uncharacterized protein</fullName>
    </submittedName>
</protein>